<dbReference type="Proteomes" id="UP000828390">
    <property type="component" value="Unassembled WGS sequence"/>
</dbReference>
<feature type="signal peptide" evidence="10">
    <location>
        <begin position="1"/>
        <end position="30"/>
    </location>
</feature>
<accession>A0A9D4E257</accession>
<proteinExistence type="predicted"/>
<evidence type="ECO:0000256" key="6">
    <source>
        <dbReference type="ARBA" id="ARBA00022989"/>
    </source>
</evidence>
<dbReference type="InterPro" id="IPR001611">
    <property type="entry name" value="Leu-rich_rpt"/>
</dbReference>
<keyword evidence="7 9" id="KW-0472">Membrane</keyword>
<evidence type="ECO:0000256" key="8">
    <source>
        <dbReference type="ARBA" id="ARBA00023180"/>
    </source>
</evidence>
<evidence type="ECO:0000256" key="5">
    <source>
        <dbReference type="ARBA" id="ARBA00022737"/>
    </source>
</evidence>
<dbReference type="GO" id="GO:0038023">
    <property type="term" value="F:signaling receptor activity"/>
    <property type="evidence" value="ECO:0007669"/>
    <property type="project" value="TreeGrafter"/>
</dbReference>
<sequence>MNLKITNTLKYMNVIITVWISLRCVTAVTSEDVCPNIVVPECKAIDNSTLSCMGYIPNNVPWNTLTVFVNCLDAPGIFYIRNGSFHGLYWNKVETLRISGHKSNQSNQMHVESGAFTGLSSLTELQLSTEVYLKIYSGTFAGLENVTTLNMGGCMRLDYRFIIQSFSSNTSLPRLEVLDISLIGTVHVDFNIDDDFMTIFRNRPIKTLILRGAVINNLNLTDLQQVCNDIKLENVDFTDARFNSIKDMSVKVVCKTIKSLDLTGVTFPRTFISCIISEISNFSNVHIELNESIMAFLGSENVTLNRFCPEKHSPIRLINIKNVTLITSPMALKRINLCDSDIQVLDIDMIYASFDIEDLVLCNNSLEYVNHRSLFFNKTLKYLDFSGNSLYNMILENATELKMVFATLYNLLALNLSQNKFTTLPPDLFLNNSKLQVLDLSNNRLANFQCVFPNQSGIQSLNLSFNQILTLDMTSRAIDLIGRRAFVDISHNPLRCSKCEDVTSVRWLLQTNAVIDKNALQCSTGKVATNEPLSISIKNQLQHECKLPMIIMTSICATLVLLISACYATGRCILYKRIHERMNNDADETFVKEVLHPRLESLLSQRVGIERESQRVGIERESQRVGMN</sequence>
<dbReference type="SUPFAM" id="SSF52058">
    <property type="entry name" value="L domain-like"/>
    <property type="match status" value="1"/>
</dbReference>
<dbReference type="GO" id="GO:0007165">
    <property type="term" value="P:signal transduction"/>
    <property type="evidence" value="ECO:0007669"/>
    <property type="project" value="TreeGrafter"/>
</dbReference>
<dbReference type="InterPro" id="IPR003591">
    <property type="entry name" value="Leu-rich_rpt_typical-subtyp"/>
</dbReference>
<keyword evidence="2" id="KW-0433">Leucine-rich repeat</keyword>
<evidence type="ECO:0000256" key="2">
    <source>
        <dbReference type="ARBA" id="ARBA00022614"/>
    </source>
</evidence>
<comment type="subcellular location">
    <subcellularLocation>
        <location evidence="1">Membrane</location>
        <topology evidence="1">Single-pass membrane protein</topology>
    </subcellularLocation>
</comment>
<feature type="transmembrane region" description="Helical" evidence="9">
    <location>
        <begin position="549"/>
        <end position="574"/>
    </location>
</feature>
<dbReference type="PANTHER" id="PTHR24365">
    <property type="entry name" value="TOLL-LIKE RECEPTOR"/>
    <property type="match status" value="1"/>
</dbReference>
<reference evidence="11" key="2">
    <citation type="submission" date="2020-11" db="EMBL/GenBank/DDBJ databases">
        <authorList>
            <person name="McCartney M.A."/>
            <person name="Auch B."/>
            <person name="Kono T."/>
            <person name="Mallez S."/>
            <person name="Becker A."/>
            <person name="Gohl D.M."/>
            <person name="Silverstein K.A.T."/>
            <person name="Koren S."/>
            <person name="Bechman K.B."/>
            <person name="Herman A."/>
            <person name="Abrahante J.E."/>
            <person name="Garbe J."/>
        </authorList>
    </citation>
    <scope>NUCLEOTIDE SEQUENCE</scope>
    <source>
        <strain evidence="11">Duluth1</strain>
        <tissue evidence="11">Whole animal</tissue>
    </source>
</reference>
<reference evidence="11" key="1">
    <citation type="journal article" date="2019" name="bioRxiv">
        <title>The Genome of the Zebra Mussel, Dreissena polymorpha: A Resource for Invasive Species Research.</title>
        <authorList>
            <person name="McCartney M.A."/>
            <person name="Auch B."/>
            <person name="Kono T."/>
            <person name="Mallez S."/>
            <person name="Zhang Y."/>
            <person name="Obille A."/>
            <person name="Becker A."/>
            <person name="Abrahante J.E."/>
            <person name="Garbe J."/>
            <person name="Badalamenti J.P."/>
            <person name="Herman A."/>
            <person name="Mangelson H."/>
            <person name="Liachko I."/>
            <person name="Sullivan S."/>
            <person name="Sone E.D."/>
            <person name="Koren S."/>
            <person name="Silverstein K.A.T."/>
            <person name="Beckman K.B."/>
            <person name="Gohl D.M."/>
        </authorList>
    </citation>
    <scope>NUCLEOTIDE SEQUENCE</scope>
    <source>
        <strain evidence="11">Duluth1</strain>
        <tissue evidence="11">Whole animal</tissue>
    </source>
</reference>
<keyword evidence="8" id="KW-0325">Glycoprotein</keyword>
<dbReference type="AlphaFoldDB" id="A0A9D4E257"/>
<keyword evidence="3 9" id="KW-0812">Transmembrane</keyword>
<dbReference type="SMART" id="SM00369">
    <property type="entry name" value="LRR_TYP"/>
    <property type="match status" value="2"/>
</dbReference>
<dbReference type="GO" id="GO:0005886">
    <property type="term" value="C:plasma membrane"/>
    <property type="evidence" value="ECO:0007669"/>
    <property type="project" value="TreeGrafter"/>
</dbReference>
<evidence type="ECO:0000313" key="12">
    <source>
        <dbReference type="Proteomes" id="UP000828390"/>
    </source>
</evidence>
<dbReference type="Pfam" id="PF13855">
    <property type="entry name" value="LRR_8"/>
    <property type="match status" value="1"/>
</dbReference>
<keyword evidence="5" id="KW-0677">Repeat</keyword>
<keyword evidence="4 10" id="KW-0732">Signal</keyword>
<keyword evidence="6 9" id="KW-1133">Transmembrane helix</keyword>
<evidence type="ECO:0000256" key="10">
    <source>
        <dbReference type="SAM" id="SignalP"/>
    </source>
</evidence>
<evidence type="ECO:0000256" key="4">
    <source>
        <dbReference type="ARBA" id="ARBA00022729"/>
    </source>
</evidence>
<evidence type="ECO:0000256" key="1">
    <source>
        <dbReference type="ARBA" id="ARBA00004167"/>
    </source>
</evidence>
<dbReference type="EMBL" id="JAIWYP010000009">
    <property type="protein sequence ID" value="KAH3771728.1"/>
    <property type="molecule type" value="Genomic_DNA"/>
</dbReference>
<dbReference type="InterPro" id="IPR032675">
    <property type="entry name" value="LRR_dom_sf"/>
</dbReference>
<comment type="caution">
    <text evidence="11">The sequence shown here is derived from an EMBL/GenBank/DDBJ whole genome shotgun (WGS) entry which is preliminary data.</text>
</comment>
<dbReference type="Gene3D" id="3.80.10.10">
    <property type="entry name" value="Ribonuclease Inhibitor"/>
    <property type="match status" value="2"/>
</dbReference>
<keyword evidence="12" id="KW-1185">Reference proteome</keyword>
<gene>
    <name evidence="11" type="ORF">DPMN_173056</name>
</gene>
<protein>
    <submittedName>
        <fullName evidence="11">Uncharacterized protein</fullName>
    </submittedName>
</protein>
<evidence type="ECO:0000313" key="11">
    <source>
        <dbReference type="EMBL" id="KAH3771728.1"/>
    </source>
</evidence>
<name>A0A9D4E257_DREPO</name>
<dbReference type="PANTHER" id="PTHR24365:SF530">
    <property type="entry name" value="MSTPROX-RELATED"/>
    <property type="match status" value="1"/>
</dbReference>
<evidence type="ECO:0000256" key="9">
    <source>
        <dbReference type="SAM" id="Phobius"/>
    </source>
</evidence>
<dbReference type="PROSITE" id="PS51450">
    <property type="entry name" value="LRR"/>
    <property type="match status" value="2"/>
</dbReference>
<evidence type="ECO:0000256" key="3">
    <source>
        <dbReference type="ARBA" id="ARBA00022692"/>
    </source>
</evidence>
<feature type="chain" id="PRO_5038781049" evidence="10">
    <location>
        <begin position="31"/>
        <end position="628"/>
    </location>
</feature>
<evidence type="ECO:0000256" key="7">
    <source>
        <dbReference type="ARBA" id="ARBA00023136"/>
    </source>
</evidence>
<organism evidence="11 12">
    <name type="scientific">Dreissena polymorpha</name>
    <name type="common">Zebra mussel</name>
    <name type="synonym">Mytilus polymorpha</name>
    <dbReference type="NCBI Taxonomy" id="45954"/>
    <lineage>
        <taxon>Eukaryota</taxon>
        <taxon>Metazoa</taxon>
        <taxon>Spiralia</taxon>
        <taxon>Lophotrochozoa</taxon>
        <taxon>Mollusca</taxon>
        <taxon>Bivalvia</taxon>
        <taxon>Autobranchia</taxon>
        <taxon>Heteroconchia</taxon>
        <taxon>Euheterodonta</taxon>
        <taxon>Imparidentia</taxon>
        <taxon>Neoheterodontei</taxon>
        <taxon>Myida</taxon>
        <taxon>Dreissenoidea</taxon>
        <taxon>Dreissenidae</taxon>
        <taxon>Dreissena</taxon>
    </lineage>
</organism>